<proteinExistence type="predicted"/>
<name>A0AAW2G4H7_9HYME</name>
<dbReference type="Proteomes" id="UP001430953">
    <property type="component" value="Unassembled WGS sequence"/>
</dbReference>
<reference evidence="1 2" key="1">
    <citation type="submission" date="2023-03" db="EMBL/GenBank/DDBJ databases">
        <title>High recombination rates correlate with genetic variation in Cardiocondyla obscurior ants.</title>
        <authorList>
            <person name="Errbii M."/>
        </authorList>
    </citation>
    <scope>NUCLEOTIDE SEQUENCE [LARGE SCALE GENOMIC DNA]</scope>
    <source>
        <strain evidence="1">Alpha-2009</strain>
        <tissue evidence="1">Whole body</tissue>
    </source>
</reference>
<evidence type="ECO:0000313" key="1">
    <source>
        <dbReference type="EMBL" id="KAL0121335.1"/>
    </source>
</evidence>
<gene>
    <name evidence="1" type="ORF">PUN28_006694</name>
</gene>
<evidence type="ECO:0000313" key="2">
    <source>
        <dbReference type="Proteomes" id="UP001430953"/>
    </source>
</evidence>
<comment type="caution">
    <text evidence="1">The sequence shown here is derived from an EMBL/GenBank/DDBJ whole genome shotgun (WGS) entry which is preliminary data.</text>
</comment>
<organism evidence="1 2">
    <name type="scientific">Cardiocondyla obscurior</name>
    <dbReference type="NCBI Taxonomy" id="286306"/>
    <lineage>
        <taxon>Eukaryota</taxon>
        <taxon>Metazoa</taxon>
        <taxon>Ecdysozoa</taxon>
        <taxon>Arthropoda</taxon>
        <taxon>Hexapoda</taxon>
        <taxon>Insecta</taxon>
        <taxon>Pterygota</taxon>
        <taxon>Neoptera</taxon>
        <taxon>Endopterygota</taxon>
        <taxon>Hymenoptera</taxon>
        <taxon>Apocrita</taxon>
        <taxon>Aculeata</taxon>
        <taxon>Formicoidea</taxon>
        <taxon>Formicidae</taxon>
        <taxon>Myrmicinae</taxon>
        <taxon>Cardiocondyla</taxon>
    </lineage>
</organism>
<protein>
    <submittedName>
        <fullName evidence="1">Uncharacterized protein</fullName>
    </submittedName>
</protein>
<sequence>MAIPLPQFLVFLLVIIKRRGRGRKFASGTLLEIVLSTCHNTLYTILSSSLKIFFIITSYQAPKRITVATPFLHAAVFQPHSAREKQNIYCINTIKSFISINIRTLIIIFKYMHNLT</sequence>
<dbReference type="EMBL" id="JADYXP020000006">
    <property type="protein sequence ID" value="KAL0121335.1"/>
    <property type="molecule type" value="Genomic_DNA"/>
</dbReference>
<accession>A0AAW2G4H7</accession>
<keyword evidence="2" id="KW-1185">Reference proteome</keyword>
<dbReference type="AlphaFoldDB" id="A0AAW2G4H7"/>